<dbReference type="InterPro" id="IPR049362">
    <property type="entry name" value="TTI1_rpt"/>
</dbReference>
<feature type="domain" description="TTI1 N-terminal TPR" evidence="2">
    <location>
        <begin position="54"/>
        <end position="436"/>
    </location>
</feature>
<protein>
    <submittedName>
        <fullName evidence="4">Uncharacterized protein</fullName>
    </submittedName>
</protein>
<evidence type="ECO:0000256" key="1">
    <source>
        <dbReference type="SAM" id="MobiDB-lite"/>
    </source>
</evidence>
<feature type="compositionally biased region" description="Pro residues" evidence="1">
    <location>
        <begin position="341"/>
        <end position="352"/>
    </location>
</feature>
<dbReference type="STRING" id="1296096.A0A1B9I9C0"/>
<accession>A0A1B9I9C0</accession>
<gene>
    <name evidence="4" type="ORF">I206_01410</name>
</gene>
<feature type="region of interest" description="Disordered" evidence="1">
    <location>
        <begin position="895"/>
        <end position="916"/>
    </location>
</feature>
<dbReference type="EMBL" id="KI894008">
    <property type="protein sequence ID" value="OCF52125.1"/>
    <property type="molecule type" value="Genomic_DNA"/>
</dbReference>
<dbReference type="PIRSF" id="PIRSF005250">
    <property type="entry name" value="UCP005250"/>
    <property type="match status" value="1"/>
</dbReference>
<evidence type="ECO:0000259" key="2">
    <source>
        <dbReference type="Pfam" id="PF24173"/>
    </source>
</evidence>
<feature type="domain" description="TTI1 C-terminal TPR" evidence="3">
    <location>
        <begin position="882"/>
        <end position="1194"/>
    </location>
</feature>
<feature type="compositionally biased region" description="Basic and acidic residues" evidence="1">
    <location>
        <begin position="900"/>
        <end position="914"/>
    </location>
</feature>
<name>A0A1B9I9C0_9TREE</name>
<sequence>MPVPTATSARAASMALAGSSSANDMAGRMARMEAFRKVRPSYRFHKRSAANSPQLKPTCVALMAISSQAPTQNSQHARLIDTLLRELNGVPQSSLDPAVVNYILFPLTSILRQTNPATLPDNFLESAFRLLERATSVWRKCDGGMEVVAWEQLWNFAIAAVIGRSGGKDEKGKCKQKEANQELQYEAVLLLSALLLPTPIDQHGLPHPSPSMLEKVSTTKSPLLPTLFQTITFLLETSSPQPPFHKLQLSSLKLLRPLVHTYLQEKHEVLAAVLPGIISSMAKIVQIGNNLKGETAEALLGLIQDVIISTLNDKDLRKLGLLRPIVDDLSQLAEDWNLEEPIPPDQPPPPSPTSSDTSKSNSLNPFPPLSSSYLAFTSAQLLNALPPMILALSTHTSDLARHAVISLSYSIIQSCHESLSILQPRCLASLLLLSQDPFDPVRHDAKRRLRQVLHDERILLNTTLLDLLSNAVNSLPRLVTSEQDKKVDEVIMLISAISQLSEEMNITGKGGTNVIANLLGPKGGVGKWSWSLLNCLEFGKPSGWSAAANSAERIGQLGWQQAQANGTPLQITNGDTTSQNNGKFPHLPLRYIESKPTAKRFGDMLGSLGAAGGENALHSVEYFILFAKANKSRQIAKSVSAVWVCERLLAGISSAQIEGVEGRVSKSVRKMSREIVKLLVSMDEDEGDQDDEELDYKEDPNAEALVPIERIKGIDALTTLLDKKPIPNTQASKETRRLHIQAQKSLITCFSLQTLTLTSHILTSSFRPLLLTTLYVILSHLASPQPIIREYATTALHTISHNIGYASPQNMVLDNVDYVINVVTLHLLPARLSPNAPLVLIAMIKLVGSDIVPMVHDLVDEIFDALDDYHGYEALASNLLAVLGTLIEVMNDEVTSEGVSEERQKKLDENRRVEIPPNPKNDFAKFFGWYEEREGIRKSEVEEILERAPQHAWGKSDLPLDEEEDGKDAEGEGEKIEEQEEPPPTRTQEVCIRILSKSIFFLTHNSPFLRFKILSIIGNATQVLARGNREKELLPLINESWNSILNRLDDSQPYIQVATLESISKICEEVGDFMSKRILDHVWPRIKIILKNQFKNDNQSALSKSNLKTKTNLNGIGIGINLEMNQFSISFKLHKSILNILIYILKEVPIDESIIWEINLISRIFLDKKVNEDLQKLVKSVYEQLIKRDGDLTWLVLKATLGELNDDNGVWNYLREDKLDIIDNAREILSMI</sequence>
<dbReference type="InterPro" id="IPR011989">
    <property type="entry name" value="ARM-like"/>
</dbReference>
<evidence type="ECO:0000259" key="3">
    <source>
        <dbReference type="Pfam" id="PF24181"/>
    </source>
</evidence>
<proteinExistence type="predicted"/>
<dbReference type="Pfam" id="PF24173">
    <property type="entry name" value="TPR_TTI1_N"/>
    <property type="match status" value="1"/>
</dbReference>
<dbReference type="SUPFAM" id="SSF48371">
    <property type="entry name" value="ARM repeat"/>
    <property type="match status" value="1"/>
</dbReference>
<feature type="compositionally biased region" description="Low complexity" evidence="1">
    <location>
        <begin position="353"/>
        <end position="363"/>
    </location>
</feature>
<dbReference type="GO" id="GO:0005737">
    <property type="term" value="C:cytoplasm"/>
    <property type="evidence" value="ECO:0007669"/>
    <property type="project" value="TreeGrafter"/>
</dbReference>
<dbReference type="InterPro" id="IPR057567">
    <property type="entry name" value="TPR_TTI1_C"/>
</dbReference>
<dbReference type="PANTHER" id="PTHR18460">
    <property type="entry name" value="TEL2 INTERACTING PROTEIN 1 TTI1 FAMILY MEMBER"/>
    <property type="match status" value="1"/>
</dbReference>
<reference evidence="4" key="2">
    <citation type="submission" date="2016-07" db="EMBL/GenBank/DDBJ databases">
        <title>Evolution of pathogenesis and genome organization in the Tremellales.</title>
        <authorList>
            <person name="Cuomo C."/>
            <person name="Litvintseva A."/>
            <person name="Heitman J."/>
            <person name="Chen Y."/>
            <person name="Sun S."/>
            <person name="Springer D."/>
            <person name="Dromer F."/>
            <person name="Young S."/>
            <person name="Zeng Q."/>
            <person name="Chapman S."/>
            <person name="Gujja S."/>
            <person name="Saif S."/>
            <person name="Birren B."/>
        </authorList>
    </citation>
    <scope>NUCLEOTIDE SEQUENCE</scope>
    <source>
        <strain evidence="4">CBS 10737</strain>
    </source>
</reference>
<dbReference type="AlphaFoldDB" id="A0A1B9I9C0"/>
<dbReference type="InterPro" id="IPR016024">
    <property type="entry name" value="ARM-type_fold"/>
</dbReference>
<dbReference type="OrthoDB" id="49511at2759"/>
<feature type="region of interest" description="Disordered" evidence="1">
    <location>
        <begin position="952"/>
        <end position="987"/>
    </location>
</feature>
<feature type="region of interest" description="Disordered" evidence="1">
    <location>
        <begin position="338"/>
        <end position="363"/>
    </location>
</feature>
<evidence type="ECO:0000313" key="4">
    <source>
        <dbReference type="EMBL" id="OCF52125.1"/>
    </source>
</evidence>
<dbReference type="Gene3D" id="1.25.10.10">
    <property type="entry name" value="Leucine-rich Repeat Variant"/>
    <property type="match status" value="1"/>
</dbReference>
<dbReference type="InterPro" id="IPR052587">
    <property type="entry name" value="TELO2-interacting_protein_1"/>
</dbReference>
<organism evidence="4">
    <name type="scientific">Kwoniella pini CBS 10737</name>
    <dbReference type="NCBI Taxonomy" id="1296096"/>
    <lineage>
        <taxon>Eukaryota</taxon>
        <taxon>Fungi</taxon>
        <taxon>Dikarya</taxon>
        <taxon>Basidiomycota</taxon>
        <taxon>Agaricomycotina</taxon>
        <taxon>Tremellomycetes</taxon>
        <taxon>Tremellales</taxon>
        <taxon>Cryptococcaceae</taxon>
        <taxon>Kwoniella</taxon>
    </lineage>
</organism>
<reference evidence="4" key="1">
    <citation type="submission" date="2013-07" db="EMBL/GenBank/DDBJ databases">
        <title>The Genome Sequence of Cryptococcus pinus CBS10737.</title>
        <authorList>
            <consortium name="The Broad Institute Genome Sequencing Platform"/>
            <person name="Cuomo C."/>
            <person name="Litvintseva A."/>
            <person name="Chen Y."/>
            <person name="Heitman J."/>
            <person name="Sun S."/>
            <person name="Springer D."/>
            <person name="Dromer F."/>
            <person name="Young S.K."/>
            <person name="Zeng Q."/>
            <person name="Gargeya S."/>
            <person name="Fitzgerald M."/>
            <person name="Abouelleil A."/>
            <person name="Alvarado L."/>
            <person name="Berlin A.M."/>
            <person name="Chapman S.B."/>
            <person name="Dewar J."/>
            <person name="Goldberg J."/>
            <person name="Griggs A."/>
            <person name="Gujja S."/>
            <person name="Hansen M."/>
            <person name="Howarth C."/>
            <person name="Imamovic A."/>
            <person name="Larimer J."/>
            <person name="McCowan C."/>
            <person name="Murphy C."/>
            <person name="Pearson M."/>
            <person name="Priest M."/>
            <person name="Roberts A."/>
            <person name="Saif S."/>
            <person name="Shea T."/>
            <person name="Sykes S."/>
            <person name="Wortman J."/>
            <person name="Nusbaum C."/>
            <person name="Birren B."/>
        </authorList>
    </citation>
    <scope>NUCLEOTIDE SEQUENCE [LARGE SCALE GENOMIC DNA]</scope>
    <source>
        <strain evidence="4">CBS 10737</strain>
    </source>
</reference>
<dbReference type="Pfam" id="PF24181">
    <property type="entry name" value="TPR_TTI1_C"/>
    <property type="match status" value="1"/>
</dbReference>
<dbReference type="InterPro" id="IPR016441">
    <property type="entry name" value="Tti1"/>
</dbReference>
<dbReference type="InterPro" id="IPR057566">
    <property type="entry name" value="TPR_TTI1_N"/>
</dbReference>
<dbReference type="Pfam" id="PF21547">
    <property type="entry name" value="TTI1"/>
    <property type="match status" value="1"/>
</dbReference>
<dbReference type="PANTHER" id="PTHR18460:SF3">
    <property type="entry name" value="TELO2-INTERACTING PROTEIN 1 HOMOLOG"/>
    <property type="match status" value="1"/>
</dbReference>